<sequence>MSGFDLPAAVAQILDSEGRAVGAGFLVAGGLLVTCAHVVVAAESGPGDGIRLAFPHAHGARQFRGLVVAEAWRAPEHDDVALVRLEEAPDGVEALPLGSAAGCRGHAVRSFGFPAQAPPGGHFGYGVAGDLLPAVDDTGGAAVLQLTDANDLTTGFSGGPVVDEVTGLVIGMLTAVSAPDTYLKGQDIAYATPAQTLREVWPDLVEQQVCPYRGLEPFTAEHAEWFHGREAAVERVLSVLGGQRVLLLLGPSGAGKSSLIQAGVLPALAEGGLPGSDRWPALVVRPGEDLPLALEQAGLPGAATDGILPAVEHELAAEPGRGRLLLVVDQFEELLTGGGADGPNPQDGLAAVEQLVTAIGSQAAVSVVLVMRDDFYPRLAALAPALLEAAAPGLLNVPAALNAPELHAIITRPARAVGAVFEDGLPERIITDVLAADPAASTTRQAAATLLPPLELALSQLWERRHDGRLTHQAYQQIGEVTGSLTTWCNSAVGQLPAGQRAIARRLLAALVRPADDAHAIPATRQRVPLTDLKSLTADIVPTDQPNDEAFEQVLAGLTRNRIITTRIVSRPDGGPGVAAAELIHDALIRDWQELRDWVAENHQFHAWLHRAGAQRARFTDSGHPGDLLDGTDLAEGTAWARQRGIPADIAAFLTASHRHQQSAARRTRRINTVLAALLALALIATGLAWWQRQTAVDARQTAQSRQLAAQSAALMDTDPDLASLLAVQAYRTSPTAEATGSLYTAAARPLRFTFDVPTEAAYSMAFSPDGKTLATGGENGTVGLRDIATGKPRKTIRTGHAGSIANLALGADGGTIVTSAHDGTVRLQDAVSGRTRATLTGHRGVESSLAVSSDGHTLADTGDDTVRVWDMATAETRKILRTGEVDSVALSPDGRTVATGGSPDGRVRLWDVATGTVRRTIKTGTVFKVLFSPDGRTLVTGSPDKEMQLWDVVSGKPRATLENQGEASYSVAFSPNGRTLAVGDYAGGTVRLWDVDTGRSRGTVDSFAGDPDSLAFSPDGHTLAVGSAEHGTVRLWDVAVGKTLIESPAPTNAVYSVAFSPDGTTLAIANSSVPDNGTGTGEVRLTDAATGKTRVTLTGHTSPVDTLAFSPDGRTLATYGWGEEKMRLWDVATGRPRRTIAAKGPVSLAFSPDSHTLAMTTGSIAQGLKLWDVATGKTRRTIHDGFGSFSFSPDGRTLITSVGYAVRLWDVATGKPRKTIDFPDRSLSSSVFSPDGRTVATRSDDRTVRLWDVATGKPRVVLTADTGKVLSVVFSPDSRTLATGSDDGSLRSWDVATGKARAVFTGHTGKVLSVAFSPDGRTLVTGSDDRTVRRWEAAPPDPTAAVNRVCRAVHRNFTPNEAALYLRDRTPEPVCPS</sequence>
<keyword evidence="1 3" id="KW-0853">WD repeat</keyword>
<dbReference type="InterPro" id="IPR009003">
    <property type="entry name" value="Peptidase_S1_PA"/>
</dbReference>
<feature type="transmembrane region" description="Helical" evidence="4">
    <location>
        <begin position="20"/>
        <end position="42"/>
    </location>
</feature>
<dbReference type="STRING" id="661399.AQJ67_21460"/>
<dbReference type="Pfam" id="PF00400">
    <property type="entry name" value="WD40"/>
    <property type="match status" value="12"/>
</dbReference>
<feature type="repeat" description="WD" evidence="3">
    <location>
        <begin position="755"/>
        <end position="796"/>
    </location>
</feature>
<feature type="repeat" description="WD" evidence="3">
    <location>
        <begin position="840"/>
        <end position="880"/>
    </location>
</feature>
<dbReference type="PROSITE" id="PS00678">
    <property type="entry name" value="WD_REPEATS_1"/>
    <property type="match status" value="3"/>
</dbReference>
<protein>
    <recommendedName>
        <fullName evidence="5">Novel STAND NTPase 1 domain-containing protein</fullName>
    </recommendedName>
</protein>
<evidence type="ECO:0000259" key="5">
    <source>
        <dbReference type="Pfam" id="PF20703"/>
    </source>
</evidence>
<dbReference type="SUPFAM" id="SSF52540">
    <property type="entry name" value="P-loop containing nucleoside triphosphate hydrolases"/>
    <property type="match status" value="1"/>
</dbReference>
<keyword evidence="4" id="KW-0472">Membrane</keyword>
<feature type="repeat" description="WD" evidence="3">
    <location>
        <begin position="920"/>
        <end position="961"/>
    </location>
</feature>
<dbReference type="InterPro" id="IPR049052">
    <property type="entry name" value="nSTAND1"/>
</dbReference>
<dbReference type="InterPro" id="IPR015943">
    <property type="entry name" value="WD40/YVTN_repeat-like_dom_sf"/>
</dbReference>
<keyword evidence="4" id="KW-1133">Transmembrane helix</keyword>
<dbReference type="InterPro" id="IPR011047">
    <property type="entry name" value="Quinoprotein_ADH-like_sf"/>
</dbReference>
<dbReference type="PRINTS" id="PR00320">
    <property type="entry name" value="GPROTEINBRPT"/>
</dbReference>
<name>A0A101U231_9ACTN</name>
<evidence type="ECO:0000256" key="3">
    <source>
        <dbReference type="PROSITE-ProRule" id="PRU00221"/>
    </source>
</evidence>
<feature type="repeat" description="WD" evidence="3">
    <location>
        <begin position="886"/>
        <end position="921"/>
    </location>
</feature>
<feature type="repeat" description="WD" evidence="3">
    <location>
        <begin position="1305"/>
        <end position="1337"/>
    </location>
</feature>
<keyword evidence="2" id="KW-0677">Repeat</keyword>
<dbReference type="InterPro" id="IPR001680">
    <property type="entry name" value="WD40_rpt"/>
</dbReference>
<feature type="repeat" description="WD" evidence="3">
    <location>
        <begin position="798"/>
        <end position="839"/>
    </location>
</feature>
<dbReference type="SUPFAM" id="SSF50494">
    <property type="entry name" value="Trypsin-like serine proteases"/>
    <property type="match status" value="1"/>
</dbReference>
<dbReference type="Gene3D" id="2.130.10.10">
    <property type="entry name" value="YVTN repeat-like/Quinoprotein amine dehydrogenase"/>
    <property type="match status" value="4"/>
</dbReference>
<proteinExistence type="predicted"/>
<dbReference type="CDD" id="cd00200">
    <property type="entry name" value="WD40"/>
    <property type="match status" value="2"/>
</dbReference>
<evidence type="ECO:0000256" key="1">
    <source>
        <dbReference type="ARBA" id="ARBA00022574"/>
    </source>
</evidence>
<organism evidence="6 7">
    <name type="scientific">Streptomyces caeruleatus</name>
    <dbReference type="NCBI Taxonomy" id="661399"/>
    <lineage>
        <taxon>Bacteria</taxon>
        <taxon>Bacillati</taxon>
        <taxon>Actinomycetota</taxon>
        <taxon>Actinomycetes</taxon>
        <taxon>Kitasatosporales</taxon>
        <taxon>Streptomycetaceae</taxon>
        <taxon>Streptomyces</taxon>
    </lineage>
</organism>
<feature type="repeat" description="WD" evidence="3">
    <location>
        <begin position="1098"/>
        <end position="1140"/>
    </location>
</feature>
<dbReference type="Proteomes" id="UP000053429">
    <property type="component" value="Unassembled WGS sequence"/>
</dbReference>
<gene>
    <name evidence="6" type="ORF">AQJ67_21460</name>
</gene>
<dbReference type="InterPro" id="IPR027417">
    <property type="entry name" value="P-loop_NTPase"/>
</dbReference>
<accession>A0A101U231</accession>
<dbReference type="Pfam" id="PF13365">
    <property type="entry name" value="Trypsin_2"/>
    <property type="match status" value="1"/>
</dbReference>
<evidence type="ECO:0000313" key="7">
    <source>
        <dbReference type="Proteomes" id="UP000053429"/>
    </source>
</evidence>
<dbReference type="PANTHER" id="PTHR19848">
    <property type="entry name" value="WD40 REPEAT PROTEIN"/>
    <property type="match status" value="1"/>
</dbReference>
<evidence type="ECO:0000256" key="2">
    <source>
        <dbReference type="ARBA" id="ARBA00022737"/>
    </source>
</evidence>
<dbReference type="PROSITE" id="PS50082">
    <property type="entry name" value="WD_REPEATS_2"/>
    <property type="match status" value="9"/>
</dbReference>
<dbReference type="InterPro" id="IPR011044">
    <property type="entry name" value="Quino_amine_DH_bsu"/>
</dbReference>
<dbReference type="Gene3D" id="3.40.50.300">
    <property type="entry name" value="P-loop containing nucleotide triphosphate hydrolases"/>
    <property type="match status" value="1"/>
</dbReference>
<dbReference type="PROSITE" id="PS50294">
    <property type="entry name" value="WD_REPEATS_REGION"/>
    <property type="match status" value="5"/>
</dbReference>
<feature type="domain" description="Novel STAND NTPase 1" evidence="5">
    <location>
        <begin position="211"/>
        <end position="624"/>
    </location>
</feature>
<dbReference type="PANTHER" id="PTHR19848:SF8">
    <property type="entry name" value="F-BOX AND WD REPEAT DOMAIN CONTAINING 7"/>
    <property type="match status" value="1"/>
</dbReference>
<dbReference type="SUPFAM" id="SSF50969">
    <property type="entry name" value="YVTN repeat-like/Quinoprotein amine dehydrogenase"/>
    <property type="match status" value="1"/>
</dbReference>
<dbReference type="EMBL" id="LMWY01000024">
    <property type="protein sequence ID" value="KUO02529.1"/>
    <property type="molecule type" value="Genomic_DNA"/>
</dbReference>
<feature type="repeat" description="WD" evidence="3">
    <location>
        <begin position="1221"/>
        <end position="1262"/>
    </location>
</feature>
<dbReference type="SMART" id="SM00320">
    <property type="entry name" value="WD40"/>
    <property type="match status" value="14"/>
</dbReference>
<reference evidence="6 7" key="1">
    <citation type="submission" date="2015-10" db="EMBL/GenBank/DDBJ databases">
        <title>Draft genome sequence of Streptomyces caeruleatus NRRL B-24802, type strain for the species Streptomyces caeruleatus.</title>
        <authorList>
            <person name="Ruckert C."/>
            <person name="Winkler A."/>
            <person name="Kalinowski J."/>
            <person name="Kampfer P."/>
            <person name="Glaeser S."/>
        </authorList>
    </citation>
    <scope>NUCLEOTIDE SEQUENCE [LARGE SCALE GENOMIC DNA]</scope>
    <source>
        <strain evidence="6 7">NRRL B-24802</strain>
    </source>
</reference>
<keyword evidence="4" id="KW-0812">Transmembrane</keyword>
<comment type="caution">
    <text evidence="6">The sequence shown here is derived from an EMBL/GenBank/DDBJ whole genome shotgun (WGS) entry which is preliminary data.</text>
</comment>
<dbReference type="InterPro" id="IPR020472">
    <property type="entry name" value="WD40_PAC1"/>
</dbReference>
<dbReference type="Pfam" id="PF20703">
    <property type="entry name" value="nSTAND1"/>
    <property type="match status" value="1"/>
</dbReference>
<dbReference type="Gene3D" id="2.40.10.10">
    <property type="entry name" value="Trypsin-like serine proteases"/>
    <property type="match status" value="2"/>
</dbReference>
<keyword evidence="7" id="KW-1185">Reference proteome</keyword>
<dbReference type="SUPFAM" id="SSF50998">
    <property type="entry name" value="Quinoprotein alcohol dehydrogenase-like"/>
    <property type="match status" value="2"/>
</dbReference>
<evidence type="ECO:0000256" key="4">
    <source>
        <dbReference type="SAM" id="Phobius"/>
    </source>
</evidence>
<feature type="repeat" description="WD" evidence="3">
    <location>
        <begin position="1263"/>
        <end position="1304"/>
    </location>
</feature>
<evidence type="ECO:0000313" key="6">
    <source>
        <dbReference type="EMBL" id="KUO02529.1"/>
    </source>
</evidence>
<dbReference type="InterPro" id="IPR043504">
    <property type="entry name" value="Peptidase_S1_PA_chymotrypsin"/>
</dbReference>
<dbReference type="InterPro" id="IPR019775">
    <property type="entry name" value="WD40_repeat_CS"/>
</dbReference>